<dbReference type="Proteomes" id="UP000038045">
    <property type="component" value="Unplaced"/>
</dbReference>
<name>A0A0N4Z4D6_PARTI</name>
<evidence type="ECO:0000256" key="1">
    <source>
        <dbReference type="SAM" id="MobiDB-lite"/>
    </source>
</evidence>
<organism evidence="2 3">
    <name type="scientific">Parastrongyloides trichosuri</name>
    <name type="common">Possum-specific nematode worm</name>
    <dbReference type="NCBI Taxonomy" id="131310"/>
    <lineage>
        <taxon>Eukaryota</taxon>
        <taxon>Metazoa</taxon>
        <taxon>Ecdysozoa</taxon>
        <taxon>Nematoda</taxon>
        <taxon>Chromadorea</taxon>
        <taxon>Rhabditida</taxon>
        <taxon>Tylenchina</taxon>
        <taxon>Panagrolaimomorpha</taxon>
        <taxon>Strongyloidoidea</taxon>
        <taxon>Strongyloididae</taxon>
        <taxon>Parastrongyloides</taxon>
    </lineage>
</organism>
<dbReference type="AlphaFoldDB" id="A0A0N4Z4D6"/>
<reference evidence="3" key="1">
    <citation type="submission" date="2017-02" db="UniProtKB">
        <authorList>
            <consortium name="WormBaseParasite"/>
        </authorList>
    </citation>
    <scope>IDENTIFICATION</scope>
</reference>
<keyword evidence="2" id="KW-1185">Reference proteome</keyword>
<feature type="compositionally biased region" description="Polar residues" evidence="1">
    <location>
        <begin position="46"/>
        <end position="70"/>
    </location>
</feature>
<evidence type="ECO:0000313" key="3">
    <source>
        <dbReference type="WBParaSite" id="PTRK_0000185450.1"/>
    </source>
</evidence>
<protein>
    <submittedName>
        <fullName evidence="3">Uncharacterized protein</fullName>
    </submittedName>
</protein>
<dbReference type="WBParaSite" id="PTRK_0000185450.1">
    <property type="protein sequence ID" value="PTRK_0000185450.1"/>
    <property type="gene ID" value="PTRK_0000185450"/>
</dbReference>
<accession>A0A0N4Z4D6</accession>
<proteinExistence type="predicted"/>
<feature type="region of interest" description="Disordered" evidence="1">
    <location>
        <begin position="42"/>
        <end position="70"/>
    </location>
</feature>
<sequence length="187" mass="21145">MFFVDVKKENNVLDSGDPSNIVNDYSPESSKEKTFNTLLRHHHHNQQTPKVSSQENNNFDTPSTFTSSLPRTSSTFFDPLKTIADISADDLRSFDPTEGFLKFFGSKKSSHDNNPLLHSILPQQTSSVEDSNFHHYSQQLDQTALSTLDDFHNKNSPFDSTSNNFDPMGNLENLIRFDKTTCSIIGH</sequence>
<evidence type="ECO:0000313" key="2">
    <source>
        <dbReference type="Proteomes" id="UP000038045"/>
    </source>
</evidence>